<accession>A0A2S3U7Q6</accession>
<protein>
    <submittedName>
        <fullName evidence="1">Uncharacterized protein</fullName>
    </submittedName>
</protein>
<dbReference type="Proteomes" id="UP000236990">
    <property type="component" value="Unassembled WGS sequence"/>
</dbReference>
<comment type="caution">
    <text evidence="1">The sequence shown here is derived from an EMBL/GenBank/DDBJ whole genome shotgun (WGS) entry which is preliminary data.</text>
</comment>
<evidence type="ECO:0000313" key="2">
    <source>
        <dbReference type="Proteomes" id="UP000236990"/>
    </source>
</evidence>
<gene>
    <name evidence="1" type="ORF">S101258_01224</name>
</gene>
<proteinExistence type="predicted"/>
<evidence type="ECO:0000313" key="1">
    <source>
        <dbReference type="EMBL" id="POD85912.1"/>
    </source>
</evidence>
<dbReference type="EMBL" id="NKCZ01000090">
    <property type="protein sequence ID" value="POD85912.1"/>
    <property type="molecule type" value="Genomic_DNA"/>
</dbReference>
<organism evidence="1 2">
    <name type="scientific">Lactiplantibacillus plantarum subsp. plantarum</name>
    <dbReference type="NCBI Taxonomy" id="337330"/>
    <lineage>
        <taxon>Bacteria</taxon>
        <taxon>Bacillati</taxon>
        <taxon>Bacillota</taxon>
        <taxon>Bacilli</taxon>
        <taxon>Lactobacillales</taxon>
        <taxon>Lactobacillaceae</taxon>
        <taxon>Lactiplantibacillus</taxon>
    </lineage>
</organism>
<dbReference type="AlphaFoldDB" id="A0A2S3U7Q6"/>
<reference evidence="1 2" key="1">
    <citation type="submission" date="2017-06" db="EMBL/GenBank/DDBJ databases">
        <title>Genome sequence of Lactobacillus plantarum subsp. plantarum strain SRCM101258.</title>
        <authorList>
            <person name="Cho S.H."/>
        </authorList>
    </citation>
    <scope>NUCLEOTIDE SEQUENCE [LARGE SCALE GENOMIC DNA]</scope>
    <source>
        <strain evidence="1 2">SRCM101258</strain>
    </source>
</reference>
<name>A0A2S3U7Q6_LACPN</name>
<sequence length="126" mass="13584">MLAAIEVGPEFTAGHVQSLALNPKTNELWFISSTARDQLASVARLNPQSLTPDLKIAFTTGSGRLGDELTFDRAGQAYYWTHASQLRNGNVTLYRGTISSTTGVHFEQLAQGLANNPGFFAQSIGL</sequence>